<dbReference type="Gene3D" id="3.30.70.1060">
    <property type="entry name" value="Dimeric alpha+beta barrel"/>
    <property type="match status" value="1"/>
</dbReference>
<dbReference type="PANTHER" id="PTHR37828:SF1">
    <property type="entry name" value="YCII-RELATED DOMAIN-CONTAINING PROTEIN"/>
    <property type="match status" value="1"/>
</dbReference>
<evidence type="ECO:0000259" key="1">
    <source>
        <dbReference type="Pfam" id="PF03795"/>
    </source>
</evidence>
<dbReference type="AlphaFoldDB" id="A0A1J5SPQ4"/>
<gene>
    <name evidence="2" type="ORF">GALL_78770</name>
</gene>
<dbReference type="PANTHER" id="PTHR37828">
    <property type="entry name" value="GSR2449 PROTEIN"/>
    <property type="match status" value="1"/>
</dbReference>
<protein>
    <submittedName>
        <fullName evidence="2">YCII-related domain protein</fullName>
    </submittedName>
</protein>
<sequence length="95" mass="10258">MFVIIVRYKAGLEQIDAALPAHRQWLAEGYAEGAFLLAGPQVPRQGGVILARSGDRAVLEARLALDPFARGGLADYDVIEMRASSTTDALAFLQE</sequence>
<dbReference type="InterPro" id="IPR011008">
    <property type="entry name" value="Dimeric_a/b-barrel"/>
</dbReference>
<accession>A0A1J5SPQ4</accession>
<comment type="caution">
    <text evidence="2">The sequence shown here is derived from an EMBL/GenBank/DDBJ whole genome shotgun (WGS) entry which is preliminary data.</text>
</comment>
<dbReference type="InterPro" id="IPR005545">
    <property type="entry name" value="YCII"/>
</dbReference>
<feature type="domain" description="YCII-related" evidence="1">
    <location>
        <begin position="2"/>
        <end position="82"/>
    </location>
</feature>
<name>A0A1J5SPQ4_9ZZZZ</name>
<dbReference type="Pfam" id="PF03795">
    <property type="entry name" value="YCII"/>
    <property type="match status" value="1"/>
</dbReference>
<dbReference type="SUPFAM" id="SSF54909">
    <property type="entry name" value="Dimeric alpha+beta barrel"/>
    <property type="match status" value="1"/>
</dbReference>
<reference evidence="2" key="1">
    <citation type="submission" date="2016-10" db="EMBL/GenBank/DDBJ databases">
        <title>Sequence of Gallionella enrichment culture.</title>
        <authorList>
            <person name="Poehlein A."/>
            <person name="Muehling M."/>
            <person name="Daniel R."/>
        </authorList>
    </citation>
    <scope>NUCLEOTIDE SEQUENCE</scope>
</reference>
<dbReference type="EMBL" id="MLJW01000024">
    <property type="protein sequence ID" value="OIR09955.1"/>
    <property type="molecule type" value="Genomic_DNA"/>
</dbReference>
<evidence type="ECO:0000313" key="2">
    <source>
        <dbReference type="EMBL" id="OIR09955.1"/>
    </source>
</evidence>
<proteinExistence type="predicted"/>
<organism evidence="2">
    <name type="scientific">mine drainage metagenome</name>
    <dbReference type="NCBI Taxonomy" id="410659"/>
    <lineage>
        <taxon>unclassified sequences</taxon>
        <taxon>metagenomes</taxon>
        <taxon>ecological metagenomes</taxon>
    </lineage>
</organism>